<proteinExistence type="predicted"/>
<evidence type="ECO:0000313" key="1">
    <source>
        <dbReference type="EMBL" id="VAW96502.1"/>
    </source>
</evidence>
<dbReference type="AlphaFoldDB" id="A0A3B1A9H8"/>
<dbReference type="EMBL" id="UOFT01000052">
    <property type="protein sequence ID" value="VAW96502.1"/>
    <property type="molecule type" value="Genomic_DNA"/>
</dbReference>
<name>A0A3B1A9H8_9ZZZZ</name>
<accession>A0A3B1A9H8</accession>
<sequence length="36" mass="4096">MPAKVGIPELKIKDLTTEDTEAHRGFVVYEYKGIVF</sequence>
<protein>
    <submittedName>
        <fullName evidence="1">Uncharacterized protein</fullName>
    </submittedName>
</protein>
<reference evidence="1" key="1">
    <citation type="submission" date="2018-06" db="EMBL/GenBank/DDBJ databases">
        <authorList>
            <person name="Zhirakovskaya E."/>
        </authorList>
    </citation>
    <scope>NUCLEOTIDE SEQUENCE</scope>
</reference>
<organism evidence="1">
    <name type="scientific">hydrothermal vent metagenome</name>
    <dbReference type="NCBI Taxonomy" id="652676"/>
    <lineage>
        <taxon>unclassified sequences</taxon>
        <taxon>metagenomes</taxon>
        <taxon>ecological metagenomes</taxon>
    </lineage>
</organism>
<gene>
    <name evidence="1" type="ORF">MNBD_GAMMA23-1788</name>
</gene>